<evidence type="ECO:0000256" key="1">
    <source>
        <dbReference type="ARBA" id="ARBA00022729"/>
    </source>
</evidence>
<dbReference type="PANTHER" id="PTHR35038">
    <property type="entry name" value="DISSIMILATORY SULFITE REDUCTASE SIRA"/>
    <property type="match status" value="1"/>
</dbReference>
<dbReference type="InterPro" id="IPR051829">
    <property type="entry name" value="Multiheme_Cytochr_ET"/>
</dbReference>
<accession>A0A7W8ZPF3</accession>
<evidence type="ECO:0000313" key="2">
    <source>
        <dbReference type="EMBL" id="MBB5637769.1"/>
    </source>
</evidence>
<dbReference type="AlphaFoldDB" id="A0A7W8ZPF3"/>
<reference evidence="2 3" key="1">
    <citation type="submission" date="2020-08" db="EMBL/GenBank/DDBJ databases">
        <title>Genomic Encyclopedia of Type Strains, Phase IV (KMG-V): Genome sequencing to study the core and pangenomes of soil and plant-associated prokaryotes.</title>
        <authorList>
            <person name="Whitman W."/>
        </authorList>
    </citation>
    <scope>NUCLEOTIDE SEQUENCE [LARGE SCALE GENOMIC DNA]</scope>
    <source>
        <strain evidence="2 3">S3M1</strain>
    </source>
</reference>
<protein>
    <submittedName>
        <fullName evidence="2">Mono/diheme cytochrome c family protein</fullName>
    </submittedName>
</protein>
<dbReference type="Proteomes" id="UP000537204">
    <property type="component" value="Unassembled WGS sequence"/>
</dbReference>
<organism evidence="2 3">
    <name type="scientific">Pedobacter cryoconitis</name>
    <dbReference type="NCBI Taxonomy" id="188932"/>
    <lineage>
        <taxon>Bacteria</taxon>
        <taxon>Pseudomonadati</taxon>
        <taxon>Bacteroidota</taxon>
        <taxon>Sphingobacteriia</taxon>
        <taxon>Sphingobacteriales</taxon>
        <taxon>Sphingobacteriaceae</taxon>
        <taxon>Pedobacter</taxon>
    </lineage>
</organism>
<evidence type="ECO:0000313" key="3">
    <source>
        <dbReference type="Proteomes" id="UP000537204"/>
    </source>
</evidence>
<comment type="caution">
    <text evidence="2">The sequence shown here is derived from an EMBL/GenBank/DDBJ whole genome shotgun (WGS) entry which is preliminary data.</text>
</comment>
<dbReference type="InterPro" id="IPR036280">
    <property type="entry name" value="Multihaem_cyt_sf"/>
</dbReference>
<sequence length="393" mass="43912">MHLIQMKKRLFFTLSIIGLIVVFLTQCMDFRKAAPANEKTFAGAATCRTCHQQISDSYLQNPHQQTTHSIGIQTLGTPTPDTYSFNDHLQVKIEKQGDAMYQVAYMDGKQTTTRRIDISIGSGEKAITYGTWEGNQLKQLPLSYFKQIKGWANSPGFPQHTAYFGRIIDARCLECHSSFVDRKIIQDDPLKVKEELVSGSLVYGIDCERCHGPAGKHVEFHLDHPQEKAAKYIALYQTLTKKQKMDACAVCHGGNDMEILKSVFAFKPGDDLRSYYTNASGNTAKKAPDVHGNQSDMLAESKCFIQSKTMDCTNCHQTHENLKGNLTSYSKRCISCHATIKHTAITLKNAVVKTNCIDCHMPKQSSGVISFQQAGKTGTSAYQLRTHKIGIYH</sequence>
<dbReference type="PANTHER" id="PTHR35038:SF8">
    <property type="entry name" value="C-TYPE POLYHEME CYTOCHROME OMCC"/>
    <property type="match status" value="1"/>
</dbReference>
<name>A0A7W8ZPF3_9SPHI</name>
<proteinExistence type="predicted"/>
<keyword evidence="1" id="KW-0732">Signal</keyword>
<gene>
    <name evidence="2" type="ORF">HDE68_003694</name>
</gene>
<dbReference type="Gene3D" id="1.10.1130.10">
    <property type="entry name" value="Flavocytochrome C3, Chain A"/>
    <property type="match status" value="2"/>
</dbReference>
<dbReference type="EMBL" id="JACHCE010000006">
    <property type="protein sequence ID" value="MBB5637769.1"/>
    <property type="molecule type" value="Genomic_DNA"/>
</dbReference>
<dbReference type="RefSeq" id="WP_183883632.1">
    <property type="nucleotide sequence ID" value="NZ_JACHCE010000006.1"/>
</dbReference>
<dbReference type="SUPFAM" id="SSF48695">
    <property type="entry name" value="Multiheme cytochromes"/>
    <property type="match status" value="1"/>
</dbReference>